<dbReference type="AlphaFoldDB" id="A0A2N8PKL4"/>
<evidence type="ECO:0000256" key="4">
    <source>
        <dbReference type="ARBA" id="ARBA00023136"/>
    </source>
</evidence>
<comment type="subcellular location">
    <subcellularLocation>
        <location evidence="1">Endomembrane system</location>
        <topology evidence="1">Multi-pass membrane protein</topology>
    </subcellularLocation>
</comment>
<feature type="transmembrane region" description="Helical" evidence="6">
    <location>
        <begin position="98"/>
        <end position="118"/>
    </location>
</feature>
<evidence type="ECO:0000256" key="3">
    <source>
        <dbReference type="ARBA" id="ARBA00022989"/>
    </source>
</evidence>
<keyword evidence="3 6" id="KW-1133">Transmembrane helix</keyword>
<reference evidence="9" key="1">
    <citation type="submission" date="2015-09" db="EMBL/GenBank/DDBJ databases">
        <authorList>
            <person name="Graham D.E."/>
            <person name="Mahan K.M."/>
            <person name="Klingeman D.M."/>
            <person name="Fida T."/>
            <person name="Giannone R.J."/>
            <person name="Hettich R.L."/>
            <person name="Parry R.J."/>
            <person name="Spain J.C."/>
        </authorList>
    </citation>
    <scope>NUCLEOTIDE SEQUENCE [LARGE SCALE GENOMIC DNA]</scope>
    <source>
        <strain evidence="9">JCM 4701</strain>
    </source>
</reference>
<keyword evidence="9" id="KW-1185">Reference proteome</keyword>
<sequence length="121" mass="12195">MGASQGAGRGGRAPRPTADRDPGLQPERTRLAWRRTVLSAAVVAVLAGRQVLRSGAPGPVEVTLAALVALVWVAFAVAADLRMRTMAAGRPTALPARLALLVAGCTVGLAAGGAALLLPGR</sequence>
<evidence type="ECO:0000256" key="5">
    <source>
        <dbReference type="SAM" id="MobiDB-lite"/>
    </source>
</evidence>
<dbReference type="InterPro" id="IPR003807">
    <property type="entry name" value="DUF202"/>
</dbReference>
<dbReference type="Pfam" id="PF02656">
    <property type="entry name" value="DUF202"/>
    <property type="match status" value="1"/>
</dbReference>
<keyword evidence="2 6" id="KW-0812">Transmembrane</keyword>
<proteinExistence type="predicted"/>
<feature type="compositionally biased region" description="Gly residues" evidence="5">
    <location>
        <begin position="1"/>
        <end position="11"/>
    </location>
</feature>
<evidence type="ECO:0000256" key="2">
    <source>
        <dbReference type="ARBA" id="ARBA00022692"/>
    </source>
</evidence>
<feature type="domain" description="DUF202" evidence="7">
    <location>
        <begin position="21"/>
        <end position="86"/>
    </location>
</feature>
<evidence type="ECO:0000256" key="6">
    <source>
        <dbReference type="SAM" id="Phobius"/>
    </source>
</evidence>
<accession>A0A2N8PKL4</accession>
<feature type="transmembrane region" description="Helical" evidence="6">
    <location>
        <begin position="58"/>
        <end position="78"/>
    </location>
</feature>
<feature type="compositionally biased region" description="Basic and acidic residues" evidence="5">
    <location>
        <begin position="17"/>
        <end position="26"/>
    </location>
</feature>
<organism evidence="8 9">
    <name type="scientific">Streptomyces noursei</name>
    <name type="common">Streptomyces albulus</name>
    <dbReference type="NCBI Taxonomy" id="1971"/>
    <lineage>
        <taxon>Bacteria</taxon>
        <taxon>Bacillati</taxon>
        <taxon>Actinomycetota</taxon>
        <taxon>Actinomycetes</taxon>
        <taxon>Kitasatosporales</taxon>
        <taxon>Streptomycetaceae</taxon>
        <taxon>Streptomyces</taxon>
    </lineage>
</organism>
<dbReference type="EMBL" id="LJSN01000002">
    <property type="protein sequence ID" value="PNE41566.1"/>
    <property type="molecule type" value="Genomic_DNA"/>
</dbReference>
<evidence type="ECO:0000256" key="1">
    <source>
        <dbReference type="ARBA" id="ARBA00004127"/>
    </source>
</evidence>
<dbReference type="Proteomes" id="UP000236047">
    <property type="component" value="Unassembled WGS sequence"/>
</dbReference>
<comment type="caution">
    <text evidence="8">The sequence shown here is derived from an EMBL/GenBank/DDBJ whole genome shotgun (WGS) entry which is preliminary data.</text>
</comment>
<evidence type="ECO:0000313" key="8">
    <source>
        <dbReference type="EMBL" id="PNE41566.1"/>
    </source>
</evidence>
<gene>
    <name evidence="8" type="ORF">AOB60_13085</name>
</gene>
<protein>
    <recommendedName>
        <fullName evidence="7">DUF202 domain-containing protein</fullName>
    </recommendedName>
</protein>
<evidence type="ECO:0000313" key="9">
    <source>
        <dbReference type="Proteomes" id="UP000236047"/>
    </source>
</evidence>
<dbReference type="RefSeq" id="WP_102923743.1">
    <property type="nucleotide sequence ID" value="NZ_LJSN01000002.1"/>
</dbReference>
<dbReference type="GO" id="GO:0012505">
    <property type="term" value="C:endomembrane system"/>
    <property type="evidence" value="ECO:0007669"/>
    <property type="project" value="UniProtKB-SubCell"/>
</dbReference>
<feature type="region of interest" description="Disordered" evidence="5">
    <location>
        <begin position="1"/>
        <end position="26"/>
    </location>
</feature>
<keyword evidence="4 6" id="KW-0472">Membrane</keyword>
<evidence type="ECO:0000259" key="7">
    <source>
        <dbReference type="Pfam" id="PF02656"/>
    </source>
</evidence>
<name>A0A2N8PKL4_STRNR</name>